<dbReference type="STRING" id="1217705.F900_00713"/>
<dbReference type="Pfam" id="PF23961">
    <property type="entry name" value="Phage_tail_terminator_9"/>
    <property type="match status" value="1"/>
</dbReference>
<organism evidence="3 4">
    <name type="scientific">Acinetobacter modestus</name>
    <dbReference type="NCBI Taxonomy" id="1776740"/>
    <lineage>
        <taxon>Bacteria</taxon>
        <taxon>Pseudomonadati</taxon>
        <taxon>Pseudomonadota</taxon>
        <taxon>Gammaproteobacteria</taxon>
        <taxon>Moraxellales</taxon>
        <taxon>Moraxellaceae</taxon>
        <taxon>Acinetobacter</taxon>
    </lineage>
</organism>
<dbReference type="EMBL" id="APRP01000011">
    <property type="protein sequence ID" value="ENX03619.1"/>
    <property type="molecule type" value="Genomic_DNA"/>
</dbReference>
<dbReference type="RefSeq" id="WP_005215171.1">
    <property type="nucleotide sequence ID" value="NZ_KB850089.1"/>
</dbReference>
<proteinExistence type="predicted"/>
<accession>N9M547</accession>
<evidence type="ECO:0000259" key="2">
    <source>
        <dbReference type="Pfam" id="PF23961"/>
    </source>
</evidence>
<dbReference type="HOGENOM" id="CLU_118929_0_0_6"/>
<dbReference type="InterPro" id="IPR057087">
    <property type="entry name" value="Gp12-like"/>
</dbReference>
<dbReference type="PATRIC" id="fig|1217705.3.peg.679"/>
<dbReference type="eggNOG" id="ENOG50304ZA">
    <property type="taxonomic scope" value="Bacteria"/>
</dbReference>
<evidence type="ECO:0000313" key="3">
    <source>
        <dbReference type="EMBL" id="ENX03619.1"/>
    </source>
</evidence>
<feature type="region of interest" description="Disordered" evidence="1">
    <location>
        <begin position="1"/>
        <end position="22"/>
    </location>
</feature>
<reference evidence="3 4" key="1">
    <citation type="submission" date="2013-02" db="EMBL/GenBank/DDBJ databases">
        <title>The Genome Sequence of Acinetobacter sp. ANC 3862.</title>
        <authorList>
            <consortium name="The Broad Institute Genome Sequencing Platform"/>
            <consortium name="The Broad Institute Genome Sequencing Center for Infectious Disease"/>
            <person name="Cerqueira G."/>
            <person name="Feldgarden M."/>
            <person name="Courvalin P."/>
            <person name="Perichon B."/>
            <person name="Grillot-Courvalin C."/>
            <person name="Clermont D."/>
            <person name="Rocha E."/>
            <person name="Yoon E.-J."/>
            <person name="Nemec A."/>
            <person name="Walker B."/>
            <person name="Young S.K."/>
            <person name="Zeng Q."/>
            <person name="Gargeya S."/>
            <person name="Fitzgerald M."/>
            <person name="Haas B."/>
            <person name="Abouelleil A."/>
            <person name="Alvarado L."/>
            <person name="Arachchi H.M."/>
            <person name="Berlin A.M."/>
            <person name="Chapman S.B."/>
            <person name="Dewar J."/>
            <person name="Goldberg J."/>
            <person name="Griggs A."/>
            <person name="Gujja S."/>
            <person name="Hansen M."/>
            <person name="Howarth C."/>
            <person name="Imamovic A."/>
            <person name="Larimer J."/>
            <person name="McCowan C."/>
            <person name="Murphy C."/>
            <person name="Neiman D."/>
            <person name="Pearson M."/>
            <person name="Priest M."/>
            <person name="Roberts A."/>
            <person name="Saif S."/>
            <person name="Shea T."/>
            <person name="Sisk P."/>
            <person name="Sykes S."/>
            <person name="Wortman J."/>
            <person name="Nusbaum C."/>
            <person name="Birren B."/>
        </authorList>
    </citation>
    <scope>NUCLEOTIDE SEQUENCE [LARGE SCALE GENOMIC DNA]</scope>
    <source>
        <strain evidence="3 4">ANC 3862</strain>
    </source>
</reference>
<dbReference type="NCBIfam" id="NF047498">
    <property type="entry name" value="LIC_12616_fam"/>
    <property type="match status" value="1"/>
</dbReference>
<comment type="caution">
    <text evidence="3">The sequence shown here is derived from an EMBL/GenBank/DDBJ whole genome shotgun (WGS) entry which is preliminary data.</text>
</comment>
<protein>
    <recommendedName>
        <fullName evidence="2">Phage neck terminator protein gp12-like domain-containing protein</fullName>
    </recommendedName>
</protein>
<sequence length="176" mass="19729">MSNTSATGGYLSPDGEALPSDDGLEDILQNHVVNLTGLNPNLVRPRWQPETPKLPEPTITWASIGVVSSEDPDSPYFDEDGNSINHETFDVLVSFYGPNAEAKAKTFKSGLTIPQNNNQLKPLGITFVRSQPIRNVPELINQQWLRRYDFQFTLRRKKLTHYPVLNLLTPPNIDMG</sequence>
<evidence type="ECO:0000313" key="4">
    <source>
        <dbReference type="Proteomes" id="UP000013248"/>
    </source>
</evidence>
<gene>
    <name evidence="3" type="ORF">F900_00713</name>
</gene>
<dbReference type="AlphaFoldDB" id="N9M547"/>
<feature type="domain" description="Phage neck terminator protein gp12-like" evidence="2">
    <location>
        <begin position="23"/>
        <end position="167"/>
    </location>
</feature>
<name>N9M547_9GAMM</name>
<dbReference type="Proteomes" id="UP000013248">
    <property type="component" value="Unassembled WGS sequence"/>
</dbReference>
<evidence type="ECO:0000256" key="1">
    <source>
        <dbReference type="SAM" id="MobiDB-lite"/>
    </source>
</evidence>